<dbReference type="Gene3D" id="3.40.50.12780">
    <property type="entry name" value="N-terminal domain of ligase-like"/>
    <property type="match status" value="1"/>
</dbReference>
<accession>A0ABT9IDE9</accession>
<dbReference type="PROSITE" id="PS00455">
    <property type="entry name" value="AMP_BINDING"/>
    <property type="match status" value="1"/>
</dbReference>
<evidence type="ECO:0000256" key="1">
    <source>
        <dbReference type="ARBA" id="ARBA00006432"/>
    </source>
</evidence>
<name>A0ABT9IDE9_9ACTN</name>
<dbReference type="PANTHER" id="PTHR43201">
    <property type="entry name" value="ACYL-COA SYNTHETASE"/>
    <property type="match status" value="1"/>
</dbReference>
<dbReference type="RefSeq" id="WP_306000230.1">
    <property type="nucleotide sequence ID" value="NZ_JASNFN010000014.1"/>
</dbReference>
<dbReference type="InterPro" id="IPR020845">
    <property type="entry name" value="AMP-binding_CS"/>
</dbReference>
<dbReference type="SUPFAM" id="SSF56801">
    <property type="entry name" value="Acetyl-CoA synthetase-like"/>
    <property type="match status" value="1"/>
</dbReference>
<evidence type="ECO:0000256" key="2">
    <source>
        <dbReference type="ARBA" id="ARBA00022598"/>
    </source>
</evidence>
<reference evidence="6" key="1">
    <citation type="submission" date="2023-05" db="EMBL/GenBank/DDBJ databases">
        <title>Draft genome of Pseudofrankia sp. BMG5.37.</title>
        <authorList>
            <person name="Gtari M."/>
            <person name="Ghodhbane F."/>
            <person name="Sbissi I."/>
        </authorList>
    </citation>
    <scope>NUCLEOTIDE SEQUENCE [LARGE SCALE GENOMIC DNA]</scope>
    <source>
        <strain evidence="6">BMG 814</strain>
    </source>
</reference>
<dbReference type="PANTHER" id="PTHR43201:SF5">
    <property type="entry name" value="MEDIUM-CHAIN ACYL-COA LIGASE ACSF2, MITOCHONDRIAL"/>
    <property type="match status" value="1"/>
</dbReference>
<keyword evidence="6" id="KW-1185">Reference proteome</keyword>
<sequence length="521" mass="56219">MRNAGLGSWPERRLRISPDRDAIWFEGTTTSHAGFSERVRRTAGALAGLGVRAGDRVAWWSGNHPAALETLYACGQLGAVWVPVNARLTAPEAEYVLGHSGATIVIHGRDHGELADALRTPGAGVRSWIAVEPPTAGGADSLPYEELLAGSDPEPRDVPVGLDDPCLIMYTSGTTGRPKGAVLTHGNMTWNATNQMLGFDFGPTERTLAVAPLFHIGGLNGTVNPTLLRGGCAVVVRRFDPAGTLAVIEEQGIHSFFAVPTMLDAMAREPDFRTRDLSELRTIGAAGAPLPLPTLRTWLDRGVTMQQAYGMTEAAPGCTVLDSADAVRKVGSAGKPVFFTDVRVLRPDGTVAGVDEIGEVVVQGLNVMAGYWNDPERTAEVLIDGWYHTGDAGSVDDEGFLYIRDRYKDMIISGGENIYPAEVESALLELPGVREAAVIGVPDEKWGEVGLAILVVEPATRRDADAIRHALRERLAGFKVPRLVRFADELPKTATGKIRKPDLREHYLREHYLDTEEETPA</sequence>
<keyword evidence="2 5" id="KW-0436">Ligase</keyword>
<protein>
    <submittedName>
        <fullName evidence="5">Long-chain fatty acid--CoA ligase</fullName>
    </submittedName>
</protein>
<feature type="domain" description="AMP-dependent synthetase/ligase" evidence="3">
    <location>
        <begin position="12"/>
        <end position="372"/>
    </location>
</feature>
<comment type="similarity">
    <text evidence="1">Belongs to the ATP-dependent AMP-binding enzyme family.</text>
</comment>
<dbReference type="CDD" id="cd17631">
    <property type="entry name" value="FACL_FadD13-like"/>
    <property type="match status" value="1"/>
</dbReference>
<proteinExistence type="inferred from homology"/>
<dbReference type="InterPro" id="IPR045851">
    <property type="entry name" value="AMP-bd_C_sf"/>
</dbReference>
<dbReference type="InterPro" id="IPR042099">
    <property type="entry name" value="ANL_N_sf"/>
</dbReference>
<evidence type="ECO:0000313" key="6">
    <source>
        <dbReference type="Proteomes" id="UP001233673"/>
    </source>
</evidence>
<dbReference type="Pfam" id="PF13193">
    <property type="entry name" value="AMP-binding_C"/>
    <property type="match status" value="1"/>
</dbReference>
<dbReference type="EMBL" id="JASNFN010000014">
    <property type="protein sequence ID" value="MDP5183608.1"/>
    <property type="molecule type" value="Genomic_DNA"/>
</dbReference>
<dbReference type="Gene3D" id="3.30.300.30">
    <property type="match status" value="1"/>
</dbReference>
<dbReference type="GO" id="GO:0016874">
    <property type="term" value="F:ligase activity"/>
    <property type="evidence" value="ECO:0007669"/>
    <property type="project" value="UniProtKB-KW"/>
</dbReference>
<evidence type="ECO:0000259" key="4">
    <source>
        <dbReference type="Pfam" id="PF13193"/>
    </source>
</evidence>
<evidence type="ECO:0000259" key="3">
    <source>
        <dbReference type="Pfam" id="PF00501"/>
    </source>
</evidence>
<dbReference type="InterPro" id="IPR000873">
    <property type="entry name" value="AMP-dep_synth/lig_dom"/>
</dbReference>
<dbReference type="Proteomes" id="UP001233673">
    <property type="component" value="Unassembled WGS sequence"/>
</dbReference>
<evidence type="ECO:0000313" key="5">
    <source>
        <dbReference type="EMBL" id="MDP5183608.1"/>
    </source>
</evidence>
<dbReference type="InterPro" id="IPR025110">
    <property type="entry name" value="AMP-bd_C"/>
</dbReference>
<dbReference type="NCBIfam" id="NF004837">
    <property type="entry name" value="PRK06187.1"/>
    <property type="match status" value="1"/>
</dbReference>
<gene>
    <name evidence="5" type="ORF">QOZ88_13260</name>
</gene>
<comment type="caution">
    <text evidence="5">The sequence shown here is derived from an EMBL/GenBank/DDBJ whole genome shotgun (WGS) entry which is preliminary data.</text>
</comment>
<feature type="domain" description="AMP-binding enzyme C-terminal" evidence="4">
    <location>
        <begin position="422"/>
        <end position="497"/>
    </location>
</feature>
<dbReference type="Pfam" id="PF00501">
    <property type="entry name" value="AMP-binding"/>
    <property type="match status" value="1"/>
</dbReference>
<organism evidence="5 6">
    <name type="scientific">Blastococcus carthaginiensis</name>
    <dbReference type="NCBI Taxonomy" id="3050034"/>
    <lineage>
        <taxon>Bacteria</taxon>
        <taxon>Bacillati</taxon>
        <taxon>Actinomycetota</taxon>
        <taxon>Actinomycetes</taxon>
        <taxon>Geodermatophilales</taxon>
        <taxon>Geodermatophilaceae</taxon>
        <taxon>Blastococcus</taxon>
    </lineage>
</organism>